<organism evidence="2 3">
    <name type="scientific">Trichomonas vaginalis (strain ATCC PRA-98 / G3)</name>
    <dbReference type="NCBI Taxonomy" id="412133"/>
    <lineage>
        <taxon>Eukaryota</taxon>
        <taxon>Metamonada</taxon>
        <taxon>Parabasalia</taxon>
        <taxon>Trichomonadida</taxon>
        <taxon>Trichomonadidae</taxon>
        <taxon>Trichomonas</taxon>
    </lineage>
</organism>
<dbReference type="Proteomes" id="UP000001542">
    <property type="component" value="Unassembled WGS sequence"/>
</dbReference>
<dbReference type="InterPro" id="IPR010736">
    <property type="entry name" value="SHIPPO-rpt"/>
</dbReference>
<dbReference type="RefSeq" id="XP_001302679.1">
    <property type="nucleotide sequence ID" value="XM_001302678.1"/>
</dbReference>
<proteinExistence type="predicted"/>
<feature type="region of interest" description="Disordered" evidence="1">
    <location>
        <begin position="235"/>
        <end position="268"/>
    </location>
</feature>
<dbReference type="EMBL" id="DS114170">
    <property type="protein sequence ID" value="EAX89749.1"/>
    <property type="molecule type" value="Genomic_DNA"/>
</dbReference>
<dbReference type="VEuPathDB" id="TrichDB:TVAGG3_0207770"/>
<reference evidence="2" key="2">
    <citation type="journal article" date="2007" name="Science">
        <title>Draft genome sequence of the sexually transmitted pathogen Trichomonas vaginalis.</title>
        <authorList>
            <person name="Carlton J.M."/>
            <person name="Hirt R.P."/>
            <person name="Silva J.C."/>
            <person name="Delcher A.L."/>
            <person name="Schatz M."/>
            <person name="Zhao Q."/>
            <person name="Wortman J.R."/>
            <person name="Bidwell S.L."/>
            <person name="Alsmark U.C.M."/>
            <person name="Besteiro S."/>
            <person name="Sicheritz-Ponten T."/>
            <person name="Noel C.J."/>
            <person name="Dacks J.B."/>
            <person name="Foster P.G."/>
            <person name="Simillion C."/>
            <person name="Van de Peer Y."/>
            <person name="Miranda-Saavedra D."/>
            <person name="Barton G.J."/>
            <person name="Westrop G.D."/>
            <person name="Mueller S."/>
            <person name="Dessi D."/>
            <person name="Fiori P.L."/>
            <person name="Ren Q."/>
            <person name="Paulsen I."/>
            <person name="Zhang H."/>
            <person name="Bastida-Corcuera F.D."/>
            <person name="Simoes-Barbosa A."/>
            <person name="Brown M.T."/>
            <person name="Hayes R.D."/>
            <person name="Mukherjee M."/>
            <person name="Okumura C.Y."/>
            <person name="Schneider R."/>
            <person name="Smith A.J."/>
            <person name="Vanacova S."/>
            <person name="Villalvazo M."/>
            <person name="Haas B.J."/>
            <person name="Pertea M."/>
            <person name="Feldblyum T.V."/>
            <person name="Utterback T.R."/>
            <person name="Shu C.L."/>
            <person name="Osoegawa K."/>
            <person name="de Jong P.J."/>
            <person name="Hrdy I."/>
            <person name="Horvathova L."/>
            <person name="Zubacova Z."/>
            <person name="Dolezal P."/>
            <person name="Malik S.B."/>
            <person name="Logsdon J.M. Jr."/>
            <person name="Henze K."/>
            <person name="Gupta A."/>
            <person name="Wang C.C."/>
            <person name="Dunne R.L."/>
            <person name="Upcroft J.A."/>
            <person name="Upcroft P."/>
            <person name="White O."/>
            <person name="Salzberg S.L."/>
            <person name="Tang P."/>
            <person name="Chiu C.-H."/>
            <person name="Lee Y.-S."/>
            <person name="Embley T.M."/>
            <person name="Coombs G.H."/>
            <person name="Mottram J.C."/>
            <person name="Tachezy J."/>
            <person name="Fraser-Liggett C.M."/>
            <person name="Johnson P.J."/>
        </authorList>
    </citation>
    <scope>NUCLEOTIDE SEQUENCE [LARGE SCALE GENOMIC DNA]</scope>
    <source>
        <strain evidence="2">G3</strain>
    </source>
</reference>
<evidence type="ECO:0000313" key="2">
    <source>
        <dbReference type="EMBL" id="EAX89749.1"/>
    </source>
</evidence>
<feature type="compositionally biased region" description="Basic and acidic residues" evidence="1">
    <location>
        <begin position="46"/>
        <end position="59"/>
    </location>
</feature>
<reference evidence="2" key="1">
    <citation type="submission" date="2006-10" db="EMBL/GenBank/DDBJ databases">
        <authorList>
            <person name="Amadeo P."/>
            <person name="Zhao Q."/>
            <person name="Wortman J."/>
            <person name="Fraser-Liggett C."/>
            <person name="Carlton J."/>
        </authorList>
    </citation>
    <scope>NUCLEOTIDE SEQUENCE</scope>
    <source>
        <strain evidence="2">G3</strain>
    </source>
</reference>
<protein>
    <submittedName>
        <fullName evidence="2">Uncharacterized protein</fullName>
    </submittedName>
</protein>
<dbReference type="InParanoid" id="A2FZC3"/>
<gene>
    <name evidence="2" type="ORF">TVAG_155700</name>
</gene>
<feature type="region of interest" description="Disordered" evidence="1">
    <location>
        <begin position="1"/>
        <end position="63"/>
    </location>
</feature>
<evidence type="ECO:0000256" key="1">
    <source>
        <dbReference type="SAM" id="MobiDB-lite"/>
    </source>
</evidence>
<dbReference type="Pfam" id="PF07004">
    <property type="entry name" value="SHIPPO-rpt"/>
    <property type="match status" value="3"/>
</dbReference>
<dbReference type="OrthoDB" id="6334211at2759"/>
<dbReference type="VEuPathDB" id="TrichDB:TVAG_155700"/>
<name>A2FZC3_TRIV3</name>
<accession>A2FZC3</accession>
<dbReference type="SUPFAM" id="SSF47391">
    <property type="entry name" value="Dimerization-anchoring domain of cAMP-dependent PK regulatory subunit"/>
    <property type="match status" value="1"/>
</dbReference>
<keyword evidence="3" id="KW-1185">Reference proteome</keyword>
<sequence length="353" mass="39816">MNINNDPFIRSKSEAGFRSTPQSMRSSAVFAKTQPETVKNQPETPDTDRILKSAKESTRRPKSAYTFRPRECFFNGTFSNFGKDAPKIAIGCSRPEPPVPPATPGPGAYEIPPLRDTPQQVTIPRCVKFREPPSPTANVELVNTRSFPQMRACSIAPKTGKSFYDYIDSPGPSYVPPSSLSPKTHKIASRYETRTTFDSTPGPGSYNPQRADLERSPVFSMHGISNRDDWLKELQARPGPGHYTPKQVSKSQPRWTFGSKSRKRSASAPPIPLGPFLFKVDSSLNREECYNYIEKKPQLRALIEDIFEYVILYKPEDPVACIRERFASLKEDRVEEKTDDLSMDIIDFTELLK</sequence>
<evidence type="ECO:0000313" key="3">
    <source>
        <dbReference type="Proteomes" id="UP000001542"/>
    </source>
</evidence>
<dbReference type="KEGG" id="tva:4747422"/>
<dbReference type="AlphaFoldDB" id="A2FZC3"/>
<feature type="compositionally biased region" description="Polar residues" evidence="1">
    <location>
        <begin position="34"/>
        <end position="44"/>
    </location>
</feature>